<reference evidence="2" key="1">
    <citation type="journal article" date="2019" name="Int. J. Syst. Evol. Microbiol.">
        <title>The Global Catalogue of Microorganisms (GCM) 10K type strain sequencing project: providing services to taxonomists for standard genome sequencing and annotation.</title>
        <authorList>
            <consortium name="The Broad Institute Genomics Platform"/>
            <consortium name="The Broad Institute Genome Sequencing Center for Infectious Disease"/>
            <person name="Wu L."/>
            <person name="Ma J."/>
        </authorList>
    </citation>
    <scope>NUCLEOTIDE SEQUENCE [LARGE SCALE GENOMIC DNA]</scope>
    <source>
        <strain evidence="2">CGMCC 4.7237</strain>
    </source>
</reference>
<dbReference type="Proteomes" id="UP001595765">
    <property type="component" value="Unassembled WGS sequence"/>
</dbReference>
<proteinExistence type="predicted"/>
<protein>
    <submittedName>
        <fullName evidence="1">Uncharacterized protein</fullName>
    </submittedName>
</protein>
<evidence type="ECO:0000313" key="2">
    <source>
        <dbReference type="Proteomes" id="UP001595765"/>
    </source>
</evidence>
<comment type="caution">
    <text evidence="1">The sequence shown here is derived from an EMBL/GenBank/DDBJ whole genome shotgun (WGS) entry which is preliminary data.</text>
</comment>
<gene>
    <name evidence="1" type="ORF">ACFO3J_24315</name>
</gene>
<organism evidence="1 2">
    <name type="scientific">Streptomyces polygonati</name>
    <dbReference type="NCBI Taxonomy" id="1617087"/>
    <lineage>
        <taxon>Bacteria</taxon>
        <taxon>Bacillati</taxon>
        <taxon>Actinomycetota</taxon>
        <taxon>Actinomycetes</taxon>
        <taxon>Kitasatosporales</taxon>
        <taxon>Streptomycetaceae</taxon>
        <taxon>Streptomyces</taxon>
    </lineage>
</organism>
<dbReference type="RefSeq" id="WP_386432929.1">
    <property type="nucleotide sequence ID" value="NZ_JBHSBB010000014.1"/>
</dbReference>
<accession>A0ABV8HUB6</accession>
<keyword evidence="2" id="KW-1185">Reference proteome</keyword>
<name>A0ABV8HUB6_9ACTN</name>
<evidence type="ECO:0000313" key="1">
    <source>
        <dbReference type="EMBL" id="MFC4034577.1"/>
    </source>
</evidence>
<sequence length="252" mass="26386">MSNLPTAQPAPLSPTPQQVADAAEITRIVMESADPAATAARVLDLIAAEKNQPLVGHAAMRCGVLAWCVQTGDHEWHESAHVQVAQECGYESSGHDHAANPYIDVKLIAEDDRETGVRGAGATVALGDCDLTADGLRREAAKILAAVPRLLAMAAMLDGKPAYVPPTTWIDAAEVRTAGANGPVFSAYLHTPTEHETGTADNATSLVVVPGATMDAELDVDGGRDLREQLVTFLPRLDAMIAVLAAKARVSA</sequence>
<dbReference type="EMBL" id="JBHSBB010000014">
    <property type="protein sequence ID" value="MFC4034577.1"/>
    <property type="molecule type" value="Genomic_DNA"/>
</dbReference>